<dbReference type="GO" id="GO:0000156">
    <property type="term" value="F:phosphorelay response regulator activity"/>
    <property type="evidence" value="ECO:0007669"/>
    <property type="project" value="TreeGrafter"/>
</dbReference>
<dbReference type="PANTHER" id="PTHR48111">
    <property type="entry name" value="REGULATOR OF RPOS"/>
    <property type="match status" value="1"/>
</dbReference>
<dbReference type="SMART" id="SM00448">
    <property type="entry name" value="REC"/>
    <property type="match status" value="1"/>
</dbReference>
<proteinExistence type="predicted"/>
<dbReference type="PROSITE" id="PS51755">
    <property type="entry name" value="OMPR_PHOB"/>
    <property type="match status" value="1"/>
</dbReference>
<dbReference type="CDD" id="cd17574">
    <property type="entry name" value="REC_OmpR"/>
    <property type="match status" value="1"/>
</dbReference>
<dbReference type="InterPro" id="IPR016032">
    <property type="entry name" value="Sig_transdc_resp-reg_C-effctor"/>
</dbReference>
<evidence type="ECO:0000259" key="4">
    <source>
        <dbReference type="PROSITE" id="PS50110"/>
    </source>
</evidence>
<dbReference type="GO" id="GO:0032993">
    <property type="term" value="C:protein-DNA complex"/>
    <property type="evidence" value="ECO:0007669"/>
    <property type="project" value="TreeGrafter"/>
</dbReference>
<dbReference type="InterPro" id="IPR036388">
    <property type="entry name" value="WH-like_DNA-bd_sf"/>
</dbReference>
<dbReference type="Pfam" id="PF00072">
    <property type="entry name" value="Response_reg"/>
    <property type="match status" value="1"/>
</dbReference>
<dbReference type="InterPro" id="IPR011006">
    <property type="entry name" value="CheY-like_superfamily"/>
</dbReference>
<dbReference type="PROSITE" id="PS50110">
    <property type="entry name" value="RESPONSE_REGULATORY"/>
    <property type="match status" value="1"/>
</dbReference>
<gene>
    <name evidence="6" type="ORF">EZS27_028246</name>
</gene>
<dbReference type="AlphaFoldDB" id="A0A5J4QJQ2"/>
<keyword evidence="2" id="KW-0902">Two-component regulatory system</keyword>
<reference evidence="6" key="1">
    <citation type="submission" date="2019-03" db="EMBL/GenBank/DDBJ databases">
        <title>Single cell metagenomics reveals metabolic interactions within the superorganism composed of flagellate Streblomastix strix and complex community of Bacteroidetes bacteria on its surface.</title>
        <authorList>
            <person name="Treitli S.C."/>
            <person name="Kolisko M."/>
            <person name="Husnik F."/>
            <person name="Keeling P."/>
            <person name="Hampl V."/>
        </authorList>
    </citation>
    <scope>NUCLEOTIDE SEQUENCE</scope>
    <source>
        <strain evidence="6">STM</strain>
    </source>
</reference>
<evidence type="ECO:0000259" key="5">
    <source>
        <dbReference type="PROSITE" id="PS51755"/>
    </source>
</evidence>
<dbReference type="SUPFAM" id="SSF52172">
    <property type="entry name" value="CheY-like"/>
    <property type="match status" value="1"/>
</dbReference>
<dbReference type="GO" id="GO:0006355">
    <property type="term" value="P:regulation of DNA-templated transcription"/>
    <property type="evidence" value="ECO:0007669"/>
    <property type="project" value="InterPro"/>
</dbReference>
<accession>A0A5J4QJQ2</accession>
<evidence type="ECO:0000256" key="2">
    <source>
        <dbReference type="ARBA" id="ARBA00023012"/>
    </source>
</evidence>
<dbReference type="GO" id="GO:0000976">
    <property type="term" value="F:transcription cis-regulatory region binding"/>
    <property type="evidence" value="ECO:0007669"/>
    <property type="project" value="TreeGrafter"/>
</dbReference>
<protein>
    <submittedName>
        <fullName evidence="6">Response regulator MprA</fullName>
    </submittedName>
</protein>
<dbReference type="Pfam" id="PF00486">
    <property type="entry name" value="Trans_reg_C"/>
    <property type="match status" value="1"/>
</dbReference>
<organism evidence="6">
    <name type="scientific">termite gut metagenome</name>
    <dbReference type="NCBI Taxonomy" id="433724"/>
    <lineage>
        <taxon>unclassified sequences</taxon>
        <taxon>metagenomes</taxon>
        <taxon>organismal metagenomes</taxon>
    </lineage>
</organism>
<evidence type="ECO:0000313" key="6">
    <source>
        <dbReference type="EMBL" id="KAA6322186.1"/>
    </source>
</evidence>
<dbReference type="Gene3D" id="1.10.10.10">
    <property type="entry name" value="Winged helix-like DNA-binding domain superfamily/Winged helix DNA-binding domain"/>
    <property type="match status" value="1"/>
</dbReference>
<dbReference type="Gene3D" id="3.40.50.2300">
    <property type="match status" value="1"/>
</dbReference>
<dbReference type="InterPro" id="IPR001789">
    <property type="entry name" value="Sig_transdc_resp-reg_receiver"/>
</dbReference>
<dbReference type="GO" id="GO:0005829">
    <property type="term" value="C:cytosol"/>
    <property type="evidence" value="ECO:0007669"/>
    <property type="project" value="TreeGrafter"/>
</dbReference>
<dbReference type="CDD" id="cd00383">
    <property type="entry name" value="trans_reg_C"/>
    <property type="match status" value="1"/>
</dbReference>
<comment type="caution">
    <text evidence="6">The sequence shown here is derived from an EMBL/GenBank/DDBJ whole genome shotgun (WGS) entry which is preliminary data.</text>
</comment>
<dbReference type="FunFam" id="3.40.50.2300:FF:000073">
    <property type="entry name" value="DNA-binding response regulator RprY"/>
    <property type="match status" value="1"/>
</dbReference>
<keyword evidence="3" id="KW-0238">DNA-binding</keyword>
<dbReference type="EMBL" id="SNRY01003108">
    <property type="protein sequence ID" value="KAA6322186.1"/>
    <property type="molecule type" value="Genomic_DNA"/>
</dbReference>
<keyword evidence="1" id="KW-0597">Phosphoprotein</keyword>
<dbReference type="InterPro" id="IPR039420">
    <property type="entry name" value="WalR-like"/>
</dbReference>
<dbReference type="InterPro" id="IPR001867">
    <property type="entry name" value="OmpR/PhoB-type_DNA-bd"/>
</dbReference>
<dbReference type="SMART" id="SM00862">
    <property type="entry name" value="Trans_reg_C"/>
    <property type="match status" value="1"/>
</dbReference>
<evidence type="ECO:0000256" key="1">
    <source>
        <dbReference type="ARBA" id="ARBA00022553"/>
    </source>
</evidence>
<dbReference type="SUPFAM" id="SSF46894">
    <property type="entry name" value="C-terminal effector domain of the bipartite response regulators"/>
    <property type="match status" value="1"/>
</dbReference>
<evidence type="ECO:0000256" key="3">
    <source>
        <dbReference type="ARBA" id="ARBA00023125"/>
    </source>
</evidence>
<dbReference type="PANTHER" id="PTHR48111:SF40">
    <property type="entry name" value="PHOSPHATE REGULON TRANSCRIPTIONAL REGULATORY PROTEIN PHOB"/>
    <property type="match status" value="1"/>
</dbReference>
<feature type="domain" description="OmpR/PhoB-type" evidence="5">
    <location>
        <begin position="131"/>
        <end position="228"/>
    </location>
</feature>
<sequence>MEDKLHILLCEDDENLGMLLREYLQAKGYSAELYPDGEAGYKAFLKNKYDLCVLDVMMPKKDGLTLAQDIRSVNAEIPIIFLTAKTLKEDILEGFKIGADDYITKPFSMEELTFRMEAILRRVRGKKNKESVYYKIGRFVFDTQKQLLSIDDRSTKLTTKESELLALLCAHSNEILQREYALKTIWIDDNYFNARSMDVYITKLRKHLKDDDSIEIINIHGKGYKLIVPESQPESQSQPE</sequence>
<feature type="domain" description="Response regulatory" evidence="4">
    <location>
        <begin position="6"/>
        <end position="120"/>
    </location>
</feature>
<dbReference type="Gene3D" id="6.10.250.690">
    <property type="match status" value="1"/>
</dbReference>
<name>A0A5J4QJQ2_9ZZZZ</name>